<gene>
    <name evidence="19" type="primary">cobS</name>
    <name evidence="20" type="ORF">BM613_07360</name>
</gene>
<keyword evidence="13 19" id="KW-0472">Membrane</keyword>
<evidence type="ECO:0000256" key="2">
    <source>
        <dbReference type="ARBA" id="ARBA00004651"/>
    </source>
</evidence>
<feature type="transmembrane region" description="Helical" evidence="19">
    <location>
        <begin position="115"/>
        <end position="133"/>
    </location>
</feature>
<dbReference type="PANTHER" id="PTHR34148">
    <property type="entry name" value="ADENOSYLCOBINAMIDE-GDP RIBAZOLETRANSFERASE"/>
    <property type="match status" value="1"/>
</dbReference>
<dbReference type="Pfam" id="PF02654">
    <property type="entry name" value="CobS"/>
    <property type="match status" value="1"/>
</dbReference>
<comment type="function">
    <text evidence="14 19">Joins adenosylcobinamide-GDP and alpha-ribazole to generate adenosylcobalamin (Ado-cobalamin). Also synthesizes adenosylcobalamin 5'-phosphate from adenosylcobinamide-GDP and alpha-ribazole 5'-phosphate.</text>
</comment>
<evidence type="ECO:0000256" key="14">
    <source>
        <dbReference type="ARBA" id="ARBA00025228"/>
    </source>
</evidence>
<dbReference type="EC" id="2.7.8.26" evidence="5 19"/>
<feature type="transmembrane region" description="Helical" evidence="19">
    <location>
        <begin position="52"/>
        <end position="75"/>
    </location>
</feature>
<sequence>MLNRAYVQAKAFILAIQFLSRFPVPSLRDVEPADVDRSYAYFPVVGVMLGGAYALLAVVAHIFFSSSLLVATLVVGSQLYLTGGLHIDGLMDTADGLLSYRSKEDVLAIMKDSRVGAMGVMAFGVDLLLRIAVYQSLPLLLFVSLLFVTPFFSRSVLLLLLRFTRPARTDGLGARAMQKTRGSIIFTTNGIAVLVVVGLLGKTGLLGVLLGALVLLRFIRTCDRRIGGMTGDTFGAAIELLEVLLALATASRPF</sequence>
<evidence type="ECO:0000256" key="17">
    <source>
        <dbReference type="ARBA" id="ARBA00048623"/>
    </source>
</evidence>
<comment type="subcellular location">
    <subcellularLocation>
        <location evidence="2 19">Cell membrane</location>
        <topology evidence="2 19">Multi-pass membrane protein</topology>
    </subcellularLocation>
</comment>
<evidence type="ECO:0000256" key="6">
    <source>
        <dbReference type="ARBA" id="ARBA00015850"/>
    </source>
</evidence>
<evidence type="ECO:0000256" key="7">
    <source>
        <dbReference type="ARBA" id="ARBA00022475"/>
    </source>
</evidence>
<dbReference type="InterPro" id="IPR003805">
    <property type="entry name" value="CobS"/>
</dbReference>
<comment type="cofactor">
    <cofactor evidence="1 19">
        <name>Mg(2+)</name>
        <dbReference type="ChEBI" id="CHEBI:18420"/>
    </cofactor>
</comment>
<reference evidence="20 21" key="1">
    <citation type="submission" date="2016-11" db="EMBL/GenBank/DDBJ databases">
        <title>Comparative genomics of Acidibacillus ferroxidans species.</title>
        <authorList>
            <person name="Oliveira G."/>
            <person name="Nunes G."/>
            <person name="Oliveira R."/>
            <person name="Araujo F."/>
            <person name="Salim A."/>
            <person name="Scholte L."/>
            <person name="Morais D."/>
            <person name="Nancucheo I."/>
            <person name="Johnson D.B."/>
            <person name="Grail B."/>
            <person name="Bittencourt J."/>
            <person name="Valadares R."/>
        </authorList>
    </citation>
    <scope>NUCLEOTIDE SEQUENCE [LARGE SCALE GENOMIC DNA]</scope>
    <source>
        <strain evidence="20 21">Y002</strain>
    </source>
</reference>
<evidence type="ECO:0000256" key="10">
    <source>
        <dbReference type="ARBA" id="ARBA00022692"/>
    </source>
</evidence>
<evidence type="ECO:0000256" key="11">
    <source>
        <dbReference type="ARBA" id="ARBA00022842"/>
    </source>
</evidence>
<evidence type="ECO:0000256" key="8">
    <source>
        <dbReference type="ARBA" id="ARBA00022573"/>
    </source>
</evidence>
<comment type="catalytic activity">
    <reaction evidence="17 19">
        <text>alpha-ribazole + adenosylcob(III)inamide-GDP = adenosylcob(III)alamin + GMP + H(+)</text>
        <dbReference type="Rhea" id="RHEA:16049"/>
        <dbReference type="ChEBI" id="CHEBI:10329"/>
        <dbReference type="ChEBI" id="CHEBI:15378"/>
        <dbReference type="ChEBI" id="CHEBI:18408"/>
        <dbReference type="ChEBI" id="CHEBI:58115"/>
        <dbReference type="ChEBI" id="CHEBI:60487"/>
        <dbReference type="EC" id="2.7.8.26"/>
    </reaction>
</comment>
<dbReference type="GO" id="GO:0005886">
    <property type="term" value="C:plasma membrane"/>
    <property type="evidence" value="ECO:0007669"/>
    <property type="project" value="UniProtKB-SubCell"/>
</dbReference>
<accession>A0A2U3D8R1</accession>
<evidence type="ECO:0000256" key="3">
    <source>
        <dbReference type="ARBA" id="ARBA00004663"/>
    </source>
</evidence>
<dbReference type="GO" id="GO:0051073">
    <property type="term" value="F:adenosylcobinamide-GDP ribazoletransferase activity"/>
    <property type="evidence" value="ECO:0007669"/>
    <property type="project" value="UniProtKB-UniRule"/>
</dbReference>
<keyword evidence="21" id="KW-1185">Reference proteome</keyword>
<dbReference type="RefSeq" id="WP_181362955.1">
    <property type="nucleotide sequence ID" value="NZ_MPDK01000010.1"/>
</dbReference>
<evidence type="ECO:0000256" key="15">
    <source>
        <dbReference type="ARBA" id="ARBA00032605"/>
    </source>
</evidence>
<feature type="transmembrane region" description="Helical" evidence="19">
    <location>
        <begin position="205"/>
        <end position="222"/>
    </location>
</feature>
<organism evidence="20 21">
    <name type="scientific">Sulfoacidibacillus thermotolerans</name>
    <name type="common">Acidibacillus sulfuroxidans</name>
    <dbReference type="NCBI Taxonomy" id="1765684"/>
    <lineage>
        <taxon>Bacteria</taxon>
        <taxon>Bacillati</taxon>
        <taxon>Bacillota</taxon>
        <taxon>Bacilli</taxon>
        <taxon>Bacillales</taxon>
        <taxon>Alicyclobacillaceae</taxon>
        <taxon>Sulfoacidibacillus</taxon>
    </lineage>
</organism>
<keyword evidence="9 19" id="KW-0808">Transferase</keyword>
<evidence type="ECO:0000256" key="18">
    <source>
        <dbReference type="ARBA" id="ARBA00049504"/>
    </source>
</evidence>
<evidence type="ECO:0000256" key="9">
    <source>
        <dbReference type="ARBA" id="ARBA00022679"/>
    </source>
</evidence>
<keyword evidence="12 19" id="KW-1133">Transmembrane helix</keyword>
<keyword evidence="8 19" id="KW-0169">Cobalamin biosynthesis</keyword>
<name>A0A2U3D8R1_SULT2</name>
<dbReference type="PANTHER" id="PTHR34148:SF1">
    <property type="entry name" value="ADENOSYLCOBINAMIDE-GDP RIBAZOLETRANSFERASE"/>
    <property type="match status" value="1"/>
</dbReference>
<dbReference type="GO" id="GO:0008818">
    <property type="term" value="F:cobalamin 5'-phosphate synthase activity"/>
    <property type="evidence" value="ECO:0007669"/>
    <property type="project" value="UniProtKB-UniRule"/>
</dbReference>
<evidence type="ECO:0000313" key="20">
    <source>
        <dbReference type="EMBL" id="PWI57674.1"/>
    </source>
</evidence>
<dbReference type="NCBIfam" id="TIGR00317">
    <property type="entry name" value="cobS"/>
    <property type="match status" value="1"/>
</dbReference>
<evidence type="ECO:0000256" key="13">
    <source>
        <dbReference type="ARBA" id="ARBA00023136"/>
    </source>
</evidence>
<dbReference type="EMBL" id="MPDK01000010">
    <property type="protein sequence ID" value="PWI57674.1"/>
    <property type="molecule type" value="Genomic_DNA"/>
</dbReference>
<keyword evidence="11 19" id="KW-0460">Magnesium</keyword>
<dbReference type="HAMAP" id="MF_00719">
    <property type="entry name" value="CobS"/>
    <property type="match status" value="1"/>
</dbReference>
<proteinExistence type="inferred from homology"/>
<evidence type="ECO:0000256" key="1">
    <source>
        <dbReference type="ARBA" id="ARBA00001946"/>
    </source>
</evidence>
<comment type="pathway">
    <text evidence="3 19">Cofactor biosynthesis; adenosylcobalamin biosynthesis; adenosylcobalamin from cob(II)yrinate a,c-diamide: step 7/7.</text>
</comment>
<protein>
    <recommendedName>
        <fullName evidence="6 19">Adenosylcobinamide-GDP ribazoletransferase</fullName>
        <ecNumber evidence="5 19">2.7.8.26</ecNumber>
    </recommendedName>
    <alternativeName>
        <fullName evidence="16 19">Cobalamin synthase</fullName>
    </alternativeName>
    <alternativeName>
        <fullName evidence="15 19">Cobalamin-5'-phosphate synthase</fullName>
    </alternativeName>
</protein>
<evidence type="ECO:0000256" key="5">
    <source>
        <dbReference type="ARBA" id="ARBA00013200"/>
    </source>
</evidence>
<comment type="catalytic activity">
    <reaction evidence="18 19">
        <text>alpha-ribazole 5'-phosphate + adenosylcob(III)inamide-GDP = adenosylcob(III)alamin 5'-phosphate + GMP + H(+)</text>
        <dbReference type="Rhea" id="RHEA:23560"/>
        <dbReference type="ChEBI" id="CHEBI:15378"/>
        <dbReference type="ChEBI" id="CHEBI:57918"/>
        <dbReference type="ChEBI" id="CHEBI:58115"/>
        <dbReference type="ChEBI" id="CHEBI:60487"/>
        <dbReference type="ChEBI" id="CHEBI:60493"/>
        <dbReference type="EC" id="2.7.8.26"/>
    </reaction>
</comment>
<dbReference type="GO" id="GO:0009236">
    <property type="term" value="P:cobalamin biosynthetic process"/>
    <property type="evidence" value="ECO:0007669"/>
    <property type="project" value="UniProtKB-UniRule"/>
</dbReference>
<feature type="transmembrane region" description="Helical" evidence="19">
    <location>
        <begin position="139"/>
        <end position="161"/>
    </location>
</feature>
<dbReference type="UniPathway" id="UPA00148">
    <property type="reaction ID" value="UER00238"/>
</dbReference>
<evidence type="ECO:0000313" key="21">
    <source>
        <dbReference type="Proteomes" id="UP000245380"/>
    </source>
</evidence>
<comment type="caution">
    <text evidence="20">The sequence shown here is derived from an EMBL/GenBank/DDBJ whole genome shotgun (WGS) entry which is preliminary data.</text>
</comment>
<dbReference type="Proteomes" id="UP000245380">
    <property type="component" value="Unassembled WGS sequence"/>
</dbReference>
<evidence type="ECO:0000256" key="19">
    <source>
        <dbReference type="HAMAP-Rule" id="MF_00719"/>
    </source>
</evidence>
<evidence type="ECO:0000256" key="4">
    <source>
        <dbReference type="ARBA" id="ARBA00010561"/>
    </source>
</evidence>
<keyword evidence="7 19" id="KW-1003">Cell membrane</keyword>
<feature type="transmembrane region" description="Helical" evidence="19">
    <location>
        <begin position="182"/>
        <end position="199"/>
    </location>
</feature>
<dbReference type="AlphaFoldDB" id="A0A2U3D8R1"/>
<evidence type="ECO:0000256" key="16">
    <source>
        <dbReference type="ARBA" id="ARBA00032853"/>
    </source>
</evidence>
<comment type="similarity">
    <text evidence="4 19">Belongs to the CobS family.</text>
</comment>
<evidence type="ECO:0000256" key="12">
    <source>
        <dbReference type="ARBA" id="ARBA00022989"/>
    </source>
</evidence>
<keyword evidence="10 19" id="KW-0812">Transmembrane</keyword>